<reference evidence="1" key="2">
    <citation type="journal article" date="2023" name="Plants (Basel)">
        <title>Annotation of the Turnera subulata (Passifloraceae) Draft Genome Reveals the S-Locus Evolved after the Divergence of Turneroideae from Passifloroideae in a Stepwise Manner.</title>
        <authorList>
            <person name="Henning P.M."/>
            <person name="Roalson E.H."/>
            <person name="Mir W."/>
            <person name="McCubbin A.G."/>
            <person name="Shore J.S."/>
        </authorList>
    </citation>
    <scope>NUCLEOTIDE SEQUENCE</scope>
    <source>
        <strain evidence="1">F60SS</strain>
    </source>
</reference>
<organism evidence="1 2">
    <name type="scientific">Turnera subulata</name>
    <dbReference type="NCBI Taxonomy" id="218843"/>
    <lineage>
        <taxon>Eukaryota</taxon>
        <taxon>Viridiplantae</taxon>
        <taxon>Streptophyta</taxon>
        <taxon>Embryophyta</taxon>
        <taxon>Tracheophyta</taxon>
        <taxon>Spermatophyta</taxon>
        <taxon>Magnoliopsida</taxon>
        <taxon>eudicotyledons</taxon>
        <taxon>Gunneridae</taxon>
        <taxon>Pentapetalae</taxon>
        <taxon>rosids</taxon>
        <taxon>fabids</taxon>
        <taxon>Malpighiales</taxon>
        <taxon>Passifloraceae</taxon>
        <taxon>Turnera</taxon>
    </lineage>
</organism>
<proteinExistence type="predicted"/>
<keyword evidence="2" id="KW-1185">Reference proteome</keyword>
<accession>A0A9Q0FF84</accession>
<sequence length="199" mass="22330">MSKLIEAGRDTYYVIMDLSQAPPSDCEPGENCFKKLIGEEEEEGDPSQDVMGYHRYIDGNPDNVEKPSMENGFETFLPLFAQIGLDCFPVARAPNTKLYLVKIGNACRMRGEESMTIHFNFWATKLAPDGGRFHPTQLPTDDPRVFKVFMEVDVSPEDFIVRRSPPTLSCSDCARYGDNTLPILTQTLVNQTLLASLIL</sequence>
<dbReference type="EMBL" id="JAKUCV010005933">
    <property type="protein sequence ID" value="KAJ4829267.1"/>
    <property type="molecule type" value="Genomic_DNA"/>
</dbReference>
<evidence type="ECO:0000313" key="1">
    <source>
        <dbReference type="EMBL" id="KAJ4829267.1"/>
    </source>
</evidence>
<gene>
    <name evidence="1" type="ORF">Tsubulata_046801</name>
</gene>
<name>A0A9Q0FF84_9ROSI</name>
<dbReference type="Proteomes" id="UP001141552">
    <property type="component" value="Unassembled WGS sequence"/>
</dbReference>
<protein>
    <submittedName>
        <fullName evidence="1">Uncharacterized protein</fullName>
    </submittedName>
</protein>
<comment type="caution">
    <text evidence="1">The sequence shown here is derived from an EMBL/GenBank/DDBJ whole genome shotgun (WGS) entry which is preliminary data.</text>
</comment>
<evidence type="ECO:0000313" key="2">
    <source>
        <dbReference type="Proteomes" id="UP001141552"/>
    </source>
</evidence>
<reference evidence="1" key="1">
    <citation type="submission" date="2022-02" db="EMBL/GenBank/DDBJ databases">
        <authorList>
            <person name="Henning P.M."/>
            <person name="McCubbin A.G."/>
            <person name="Shore J.S."/>
        </authorList>
    </citation>
    <scope>NUCLEOTIDE SEQUENCE</scope>
    <source>
        <strain evidence="1">F60SS</strain>
        <tissue evidence="1">Leaves</tissue>
    </source>
</reference>
<dbReference type="AlphaFoldDB" id="A0A9Q0FF84"/>